<sequence>MESKKLFEELFEEEDIEEYAGATKKECHNWYQSVIGGCYGTGMYSCSLWYLYCSNPPRY</sequence>
<dbReference type="Proteomes" id="UP001197827">
    <property type="component" value="Unassembled WGS sequence"/>
</dbReference>
<dbReference type="AlphaFoldDB" id="A0AAW4VJ64"/>
<organism evidence="1 2">
    <name type="scientific">Faecalibacillus intestinalis</name>
    <dbReference type="NCBI Taxonomy" id="1982626"/>
    <lineage>
        <taxon>Bacteria</taxon>
        <taxon>Bacillati</taxon>
        <taxon>Bacillota</taxon>
        <taxon>Erysipelotrichia</taxon>
        <taxon>Erysipelotrichales</taxon>
        <taxon>Coprobacillaceae</taxon>
        <taxon>Faecalibacillus</taxon>
    </lineage>
</organism>
<accession>A0AAW4VJ64</accession>
<name>A0AAW4VJ64_9FIRM</name>
<protein>
    <submittedName>
        <fullName evidence="1">Uncharacterized protein</fullName>
    </submittedName>
</protein>
<gene>
    <name evidence="1" type="ORF">LJD74_05775</name>
</gene>
<dbReference type="EMBL" id="JAJDKQ010000008">
    <property type="protein sequence ID" value="MCB8561524.1"/>
    <property type="molecule type" value="Genomic_DNA"/>
</dbReference>
<evidence type="ECO:0000313" key="2">
    <source>
        <dbReference type="Proteomes" id="UP001197827"/>
    </source>
</evidence>
<proteinExistence type="predicted"/>
<evidence type="ECO:0000313" key="1">
    <source>
        <dbReference type="EMBL" id="MCB8561524.1"/>
    </source>
</evidence>
<reference evidence="1" key="1">
    <citation type="submission" date="2021-10" db="EMBL/GenBank/DDBJ databases">
        <title>Collection of gut derived symbiotic bacterial strains cultured from healthy donors.</title>
        <authorList>
            <person name="Lin H."/>
            <person name="Littmann E."/>
            <person name="Kohout C."/>
            <person name="Pamer E.G."/>
        </authorList>
    </citation>
    <scope>NUCLEOTIDE SEQUENCE</scope>
    <source>
        <strain evidence="1">DFI.5.2</strain>
    </source>
</reference>
<dbReference type="RefSeq" id="WP_117481565.1">
    <property type="nucleotide sequence ID" value="NZ_JAJDKQ010000008.1"/>
</dbReference>
<comment type="caution">
    <text evidence="1">The sequence shown here is derived from an EMBL/GenBank/DDBJ whole genome shotgun (WGS) entry which is preliminary data.</text>
</comment>